<protein>
    <submittedName>
        <fullName evidence="2">Uncharacterized protein</fullName>
    </submittedName>
</protein>
<gene>
    <name evidence="2" type="ORF">CB5_LOCUS5913</name>
</gene>
<proteinExistence type="predicted"/>
<reference evidence="2" key="1">
    <citation type="submission" date="2020-07" db="EMBL/GenBank/DDBJ databases">
        <authorList>
            <person name="Lin J."/>
        </authorList>
    </citation>
    <scope>NUCLEOTIDE SEQUENCE</scope>
</reference>
<sequence length="283" mass="30376">MVDLTGYRCLISVNYLSDIPKNLEITVGDYSLLVLIQLERWGRRDVVNLGNPPNELTDLMTLCREILRFIAAQPDQRRKVLSSDPSLRQKSSPIPADSIRQGEEETIRKGPAIVETRGATVWNSKFPDADVTLNEIPDVDGGCSIIAADGFYSETKGKDFVQAPRGPILISFAGAPLHLGPPATWGPFRSIRSSPLLGPTGTPTFPGLTVGRVGQEPDSKVVAACLGSAFWDCAPGPISTHNSASFEPQSPAADMIPGSNVGGGLQEVRHVGRQFAAWASSWG</sequence>
<organism evidence="2">
    <name type="scientific">Ananas comosus var. bracteatus</name>
    <name type="common">red pineapple</name>
    <dbReference type="NCBI Taxonomy" id="296719"/>
    <lineage>
        <taxon>Eukaryota</taxon>
        <taxon>Viridiplantae</taxon>
        <taxon>Streptophyta</taxon>
        <taxon>Embryophyta</taxon>
        <taxon>Tracheophyta</taxon>
        <taxon>Spermatophyta</taxon>
        <taxon>Magnoliopsida</taxon>
        <taxon>Liliopsida</taxon>
        <taxon>Poales</taxon>
        <taxon>Bromeliaceae</taxon>
        <taxon>Bromelioideae</taxon>
        <taxon>Ananas</taxon>
    </lineage>
</organism>
<feature type="compositionally biased region" description="Polar residues" evidence="1">
    <location>
        <begin position="83"/>
        <end position="92"/>
    </location>
</feature>
<name>A0A6V7NVU1_ANACO</name>
<accession>A0A6V7NVU1</accession>
<dbReference type="AlphaFoldDB" id="A0A6V7NVU1"/>
<evidence type="ECO:0000256" key="1">
    <source>
        <dbReference type="SAM" id="MobiDB-lite"/>
    </source>
</evidence>
<dbReference type="EMBL" id="LR862142">
    <property type="protein sequence ID" value="CAD1822702.1"/>
    <property type="molecule type" value="Genomic_DNA"/>
</dbReference>
<feature type="region of interest" description="Disordered" evidence="1">
    <location>
        <begin position="80"/>
        <end position="103"/>
    </location>
</feature>
<evidence type="ECO:0000313" key="2">
    <source>
        <dbReference type="EMBL" id="CAD1822702.1"/>
    </source>
</evidence>